<evidence type="ECO:0000259" key="10">
    <source>
        <dbReference type="PROSITE" id="PS50221"/>
    </source>
</evidence>
<evidence type="ECO:0000256" key="7">
    <source>
        <dbReference type="ARBA" id="ARBA00023136"/>
    </source>
</evidence>
<evidence type="ECO:0000313" key="11">
    <source>
        <dbReference type="EMBL" id="NXN93671.1"/>
    </source>
</evidence>
<proteinExistence type="predicted"/>
<dbReference type="OrthoDB" id="2324346at2759"/>
<dbReference type="Gene3D" id="2.60.220.50">
    <property type="match status" value="1"/>
</dbReference>
<evidence type="ECO:0000256" key="4">
    <source>
        <dbReference type="ARBA" id="ARBA00022737"/>
    </source>
</evidence>
<dbReference type="SUPFAM" id="SSF141072">
    <property type="entry name" value="CalX-like"/>
    <property type="match status" value="25"/>
</dbReference>
<feature type="non-terminal residue" evidence="11">
    <location>
        <position position="3977"/>
    </location>
</feature>
<evidence type="ECO:0000256" key="2">
    <source>
        <dbReference type="ARBA" id="ARBA00022692"/>
    </source>
</evidence>
<keyword evidence="2 9" id="KW-0812">Transmembrane</keyword>
<organism evidence="11 12">
    <name type="scientific">Rhinopomastus cyanomelas</name>
    <name type="common">Common scimitarbill</name>
    <dbReference type="NCBI Taxonomy" id="113115"/>
    <lineage>
        <taxon>Eukaryota</taxon>
        <taxon>Metazoa</taxon>
        <taxon>Chordata</taxon>
        <taxon>Craniata</taxon>
        <taxon>Vertebrata</taxon>
        <taxon>Euteleostomi</taxon>
        <taxon>Archelosauria</taxon>
        <taxon>Archosauria</taxon>
        <taxon>Dinosauria</taxon>
        <taxon>Saurischia</taxon>
        <taxon>Theropoda</taxon>
        <taxon>Coelurosauria</taxon>
        <taxon>Aves</taxon>
        <taxon>Neognathae</taxon>
        <taxon>Neoaves</taxon>
        <taxon>Telluraves</taxon>
        <taxon>Coraciimorphae</taxon>
        <taxon>Bucerotiformes</taxon>
        <taxon>Rhinopomastidae</taxon>
        <taxon>Rhinopomastus</taxon>
    </lineage>
</organism>
<accession>A0A7L1N1J1</accession>
<dbReference type="FunFam" id="2.60.40.2030:FF:000048">
    <property type="entry name" value="Adhesion G-protein coupled receptor V1"/>
    <property type="match status" value="1"/>
</dbReference>
<sequence length="3977" mass="435345">VVRTHGALSQVTLYWMIAYDFTSDLVSTDGNVTFDVGQASANITLQVSPDEVPELDKMFWVLIFNVSNGRLGNHTNATLTILSNDDPYGIFMFSELNRPIKVEEETKNISLTIIRQGGLLGTVMVTYRTLGDDEKSPFLPPDVVRATEGKDYLPIRGHTIFQANESEATISLPVLDDDDPERSESIFVELSNITLIEKAQDRPIVNSPRLGPAGETIAHVIINANDDAFGTLQLSASSVRVAENYVGPIINVTRTGGLFADVSVKFKAMPITATAGEDYSVASSDVVLLEGETSKAVPIYIINDINPEVEESFYVQLLNQTTGGALLGSLTRAIIIIEASDDPFGSFVFQITEFTVEEPEFGSVTINLPIIRNAGTLGNVTVEWVATINGDLADDDLRVASGNITFAPGEAIQMLPVEVLADDVPEIEEIVHVELTQASNGGAIGIDSVTSIRIPANDNPYGTVFFHQSSYLIQEPLQRSLLANITVRRSGGRFGQLRIFYSTSEIDVVALAIEQGQDILSWYESPVQGIPDQPSKNRVNVSAAGDPLYACATQCLKEQACSVFTFSSTSEIPFCLWLTAEISPLTDTSGFWTYKKNITSASALFSTQAIAGSDYEAVTRQWAIMQEGEEFANLTVTILPDSLPELDEKFTISLLKVELVNITASLKNQPTIGHPNTSTVVIMMNGDAFGVFKIYSVSPNATEKGLYIEVEERPQTNVQLMIHRTEGSLGQVVVEWRVVGGTATPNVDFVGVGETLVFAEGETKKMVTLAVLDDPEPEDNESIIISLVHTEGGSRILPSFDTVTVVILASDNVAGIVGFHTASRSVIGREGEQLQFHVVRSAPGLGNVTVEWKIIGHNINKNFEEYSGILFFPEETLNTTLYVHLLDDRIPEEKEEYQIILYNIKTEGVPPSGAAVLDSQGYEAVLTVEASDEPHGILNFASPSRVVLTPEENKTVQLFISREFGSLGAINITYATVPGLLTLSNQTERTLAEPGADYIDVSGSLVLEEGETSAAINVTILEDDEPEVQEFFLVNLTSVELIMNHSTSSPPRLDVEGLASQIIIDANDGVRGVIEWESTSFAVDESHGTLRITAYRNRGSYGNVSVFFYAQNLEAQLGLDFNVTSRTLFFADGERNKSVVITIFDDDIPEGDERFQLILTNPSLGLELGENTTATVTILANDDGHGVLSFNNSDHFFLREQTAAHLLESVAVLNIIREPPQGIFGTVTVQYLISEINSSEPSVDLTPSQGFIVLEEGVRFKTLHITAILDEEPEMDEHFVVTLFNPTGGARLGTRVQTFITVLQNQAPLGLFSIYPLTERANFLIVEEANTTIYLKVSRSNGLNMSVSVEWETLSDTAFGIRGSVSVLSVLQSFVEESVSSWCFFASGGTLYGVLLHAPPATTSTLYQWKGIFVPVENVDMWNPKSCLSFEIHASPYLVITHGGDKEGACNSTVYAFMAGRRLMKIQSLSIPDTRHVKHFAVDEEDYLIFVSHTTSSSSIQVFQWNKDLFVLHHQLPLHRSQTIALFPRGGIMHLLVSLSNASQNMLLYQWLNNEFRNLHQLPANEIKHMEAWVSGSDIYLITAEEFGNSSEIFIWETGQSTFRHFQSLPVSGVRDIHVFIPPSGLVHILLSGKDNTVLYAWNSEENQFSAMLEAPYADHVTSATARSLNSSKSLIALSVESKSQIYELTTISNQSDFIPSSGELIFEPADMEAVIAVNMLDDTIPEEEECFKVWLKNPKGGAEIGAHGFVDIIIPSNDNAYGVIAFAQSSLSKQVEEMEQDSLITLNIERLIGTYGRVTVEWVANGSISDVFPVSGMITFSEGQALSTITLTILADSAAELSETVEITLTHVTTVGVQDTTKGAVIDPKRARAVLTILPSDSPHGVIGWHMESLFVTVTEPEVSTATLTLQIVREQGFLGEIEVQLSTAPNFDLPISNQATENEDYVIEKKTIIMAENATVTSVIVTILPDNVPELQEGFIVNITNVQLVGSSTGGQPSVKRLGLEIAEITIEENDDARGVFSFSVTKDITGAVTGYEVPPPQNILKLPVVRQAGTFGSVTLYWEAIPLTASLEDFTPSFGNLTFADGQAKGEIEIMIIDDTEVEFLEIFKVALVRVTGGARLGDDTSVTVTIPPNDSPVGVFGFEEKTVTVKEPQTPDDSSAVVVLTVSRSQGGRGDVKVLWILEEAARYDLMPLNGTLHFNETESQKFIVLYAIQDGLLEGTETFTIQLVSTGDAEISPVNGVATIIIMGDEGASGVVGIAPSSKHILIGEPSGTYNGTALISLTRGPGIFGEIMIYWNITPPHHREFKEISGALTMRDMQSAAVILIQAVDDNRPEEKHYYQFQLTEISNGGLINYSSSTANITMAASDFPYGEFAFSWDLLQTTEEDKWVNITVVRSRGSYGKVRLCFQIINGTAEEGVDFTLTVRELLFEPHEKSKVILVEIHDDDLPEGPEDFSVMITEVELQGSGFDFTVQENGLQIDQPPIIGNTSTVQVIIGKSDNAEGIIEFDPQYILIQVEEDVGLIMIPVMRKRGTYGYVTADLLSRSISALPDGVDYIMHNNSVIFYHGQNQTFVYVSIIDDEESEFAEKFEIQLTGATGGAVLGLHLLSQITIAKSDSPEGIVRFLNQSRIVLPNPDTLTSLSLVLERTGRLFGETQVNWDILGPNSQEVLSPMNSDIGDPVNGSFYFGEGEGGLRVINLQIYAHEEVEVQEIFIIRLSLVKGEAEIDPKSNNITLVIQKFGDPNGIVQFAPESLAEVNYTEPSADEGPRGITLHVRRIQGTVGNITVYWEIHSESDIRGDFLSTEGSVVIPDQQSTAEIIIYLLPDDVPELDEIYVVQLVSVEGGADLDPEKSMSKIIVFTNDDPYGVFALYSGHQSVLVERNLDRHVQINVTRHAGAFGDVIVEYRVTSHHKELLIDPENEVGHLTVRDGASFGVKRVPISNQAFILPCLNFTLELINVTLAGESAKDVPQILGKAKSAVVLIPEEAANSQVGFESVILRLTDIITGTGQAVVTRKGVYGSVTVSWISGYPPDQIAHFAQPGNITPPFGTVVFSSAEKRKVISFQATPSLHKHESFAITLAAVHSNVSGGAGLRPGFTVAEIEPMGIFQFALNSRSVSVEEDVQTVTLDVQRLFGFQSNLTKLTYQTMPGSAKPLEDFIPIYNGELMFSHSQTNAVIEISIIDDTVSEIEEFFFVNLTAVEVLDVQPVDNTWSPRLNTAFSVATVNILANDVLNGILSLGPELVYVEEDSNTSTPNTVTLHIRRTKGFTGDIKVTVKTFGGVSAQSDVERYPFGNVYGKSNFTWAMEGEDFEEQSVSLTLLDGERESQVSIKIIDDDEPEGQELFYVFLSDPECGAQIVEGKDEYGFSAFSAVIIAGSDLQNGILGFIPEVQTGLVLDEDSENREVLLVVTRQPNRAFEDVKIFWHVTFNKTAVVLIKDGMNLEKELVSVLGTTTCRAGQTTCNISIEIKPDNVPEFETYFFVELYAVSTGAALDNSARFALITVPESDSPHGLVYFAVGSRFAVAHKKTTLISLQVLRDSSTSVTTMVSYSMQEIQKPEPIGRTFISPAVAGQDFARSEGLLTFEPGQSNKFLDVTLTPKTGSSNPFPKRFQVVLSNPTDGARVDDVYGIANVTIVLDPNSLPVWGLIDQLHQPLDDTILHRVLQNLNIRVATENTEEQLTAVAHIIDKVTDVGEKQLLTDKSRSLFYEILCALASPKRGDTRGYSLLAEVTEKFAFSLLTGIVCGSPGQRGKNILDRCPYIVIMAHNWFPQQINGHRFDGKDGDSIQVPEHLLEVSVVLPPPQETKCESVQFTEYSSQQWFLTGDKELALKNKVFSMSLKGQSSHPLKDNNQVVYRIYATGSRIVPQKSLCLLWNQAAASWLSDSGFCKVVDDTSDYVECSCSHMSVYAVYAQTDNLSTYNEAFFSSGFICISGFTLAIISHLFCTRCAMFAAKLLTHMMVACLGTQV</sequence>
<dbReference type="FunFam" id="2.60.220.50:FF:000020">
    <property type="entry name" value="Adhesion G-protein coupled receptor V1"/>
    <property type="match status" value="1"/>
</dbReference>
<dbReference type="GO" id="GO:0004930">
    <property type="term" value="F:G protein-coupled receptor activity"/>
    <property type="evidence" value="ECO:0007669"/>
    <property type="project" value="InterPro"/>
</dbReference>
<dbReference type="Gene3D" id="2.60.40.2030">
    <property type="match status" value="24"/>
</dbReference>
<dbReference type="InterPro" id="IPR026919">
    <property type="entry name" value="ADGRV1"/>
</dbReference>
<keyword evidence="7 9" id="KW-0472">Membrane</keyword>
<protein>
    <submittedName>
        <fullName evidence="11">GPR98 protein</fullName>
    </submittedName>
</protein>
<gene>
    <name evidence="11" type="primary">Gpr98</name>
    <name evidence="11" type="ORF">RHICYA_R04464</name>
</gene>
<evidence type="ECO:0000313" key="12">
    <source>
        <dbReference type="Proteomes" id="UP000565785"/>
    </source>
</evidence>
<keyword evidence="8" id="KW-1015">Disulfide bond</keyword>
<dbReference type="GO" id="GO:0007601">
    <property type="term" value="P:visual perception"/>
    <property type="evidence" value="ECO:0007669"/>
    <property type="project" value="TreeGrafter"/>
</dbReference>
<dbReference type="PANTHER" id="PTHR46682">
    <property type="entry name" value="ADHESION G-PROTEIN COUPLED RECEPTOR V1"/>
    <property type="match status" value="1"/>
</dbReference>
<feature type="non-terminal residue" evidence="11">
    <location>
        <position position="1"/>
    </location>
</feature>
<dbReference type="SMART" id="SM00303">
    <property type="entry name" value="GPS"/>
    <property type="match status" value="1"/>
</dbReference>
<evidence type="ECO:0000256" key="8">
    <source>
        <dbReference type="ARBA" id="ARBA00023157"/>
    </source>
</evidence>
<evidence type="ECO:0000256" key="1">
    <source>
        <dbReference type="ARBA" id="ARBA00004370"/>
    </source>
</evidence>
<dbReference type="FunFam" id="2.60.40.2030:FF:000031">
    <property type="entry name" value="Adhesion G protein-coupled receptor V1"/>
    <property type="match status" value="1"/>
</dbReference>
<dbReference type="Pfam" id="PF03160">
    <property type="entry name" value="Calx-beta"/>
    <property type="match status" value="22"/>
</dbReference>
<keyword evidence="3" id="KW-0732">Signal</keyword>
<dbReference type="PROSITE" id="PS50221">
    <property type="entry name" value="GAIN_B"/>
    <property type="match status" value="1"/>
</dbReference>
<feature type="transmembrane region" description="Helical" evidence="9">
    <location>
        <begin position="3932"/>
        <end position="3954"/>
    </location>
</feature>
<dbReference type="FunFam" id="2.60.40.2030:FF:000021">
    <property type="entry name" value="Adhesion G protein-coupled receptor V1"/>
    <property type="match status" value="1"/>
</dbReference>
<dbReference type="InterPro" id="IPR057244">
    <property type="entry name" value="GAIN_B"/>
</dbReference>
<evidence type="ECO:0000256" key="5">
    <source>
        <dbReference type="ARBA" id="ARBA00022837"/>
    </source>
</evidence>
<dbReference type="InterPro" id="IPR038081">
    <property type="entry name" value="CalX-like_sf"/>
</dbReference>
<dbReference type="GO" id="GO:0032420">
    <property type="term" value="C:stereocilium"/>
    <property type="evidence" value="ECO:0007669"/>
    <property type="project" value="TreeGrafter"/>
</dbReference>
<dbReference type="PROSITE" id="PS50912">
    <property type="entry name" value="EAR"/>
    <property type="match status" value="3"/>
</dbReference>
<dbReference type="SUPFAM" id="SSF50965">
    <property type="entry name" value="Galactose oxidase, central domain"/>
    <property type="match status" value="1"/>
</dbReference>
<dbReference type="GO" id="GO:0071277">
    <property type="term" value="P:cellular response to calcium ion"/>
    <property type="evidence" value="ECO:0007669"/>
    <property type="project" value="TreeGrafter"/>
</dbReference>
<dbReference type="GO" id="GO:0016020">
    <property type="term" value="C:membrane"/>
    <property type="evidence" value="ECO:0007669"/>
    <property type="project" value="UniProtKB-SubCell"/>
</dbReference>
<dbReference type="EMBL" id="VXBP01002043">
    <property type="protein sequence ID" value="NXN93671.1"/>
    <property type="molecule type" value="Genomic_DNA"/>
</dbReference>
<reference evidence="11 12" key="1">
    <citation type="submission" date="2019-09" db="EMBL/GenBank/DDBJ databases">
        <title>Bird 10,000 Genomes (B10K) Project - Family phase.</title>
        <authorList>
            <person name="Zhang G."/>
        </authorList>
    </citation>
    <scope>NUCLEOTIDE SEQUENCE [LARGE SCALE GENOMIC DNA]</scope>
    <source>
        <strain evidence="11">B10K-DU-002-35</strain>
        <tissue evidence="11">Muscle</tissue>
    </source>
</reference>
<name>A0A7L1N1J1_RHICY</name>
<evidence type="ECO:0000256" key="9">
    <source>
        <dbReference type="SAM" id="Phobius"/>
    </source>
</evidence>
<dbReference type="InterPro" id="IPR009039">
    <property type="entry name" value="EAR"/>
</dbReference>
<comment type="caution">
    <text evidence="11">The sequence shown here is derived from an EMBL/GenBank/DDBJ whole genome shotgun (WGS) entry which is preliminary data.</text>
</comment>
<dbReference type="GO" id="GO:0010855">
    <property type="term" value="F:adenylate cyclase inhibitor activity"/>
    <property type="evidence" value="ECO:0007669"/>
    <property type="project" value="TreeGrafter"/>
</dbReference>
<dbReference type="GO" id="GO:0007605">
    <property type="term" value="P:sensory perception of sound"/>
    <property type="evidence" value="ECO:0007669"/>
    <property type="project" value="TreeGrafter"/>
</dbReference>
<dbReference type="FunFam" id="2.60.40.2030:FF:000046">
    <property type="entry name" value="Adhesion G protein-coupled receptor V1"/>
    <property type="match status" value="1"/>
</dbReference>
<keyword evidence="5" id="KW-0106">Calcium</keyword>
<dbReference type="InterPro" id="IPR003644">
    <property type="entry name" value="Calx_beta"/>
</dbReference>
<dbReference type="FunFam" id="2.60.40.2030:FF:000017">
    <property type="entry name" value="Adhesion G protein-coupled receptor V1"/>
    <property type="match status" value="3"/>
</dbReference>
<dbReference type="Proteomes" id="UP000565785">
    <property type="component" value="Unassembled WGS sequence"/>
</dbReference>
<dbReference type="InterPro" id="IPR011043">
    <property type="entry name" value="Gal_Oxase/kelch_b-propeller"/>
</dbReference>
<dbReference type="GO" id="GO:0005737">
    <property type="term" value="C:cytoplasm"/>
    <property type="evidence" value="ECO:0007669"/>
    <property type="project" value="TreeGrafter"/>
</dbReference>
<dbReference type="GO" id="GO:0001965">
    <property type="term" value="F:G-protein alpha-subunit binding"/>
    <property type="evidence" value="ECO:0007669"/>
    <property type="project" value="TreeGrafter"/>
</dbReference>
<keyword evidence="4" id="KW-0677">Repeat</keyword>
<dbReference type="InterPro" id="IPR000203">
    <property type="entry name" value="GPS"/>
</dbReference>
<dbReference type="InterPro" id="IPR046338">
    <property type="entry name" value="GAIN_dom_sf"/>
</dbReference>
<evidence type="ECO:0000256" key="3">
    <source>
        <dbReference type="ARBA" id="ARBA00022729"/>
    </source>
</evidence>
<dbReference type="FunFam" id="2.60.40.2030:FF:000012">
    <property type="entry name" value="Adhesion G-protein coupled receptor V1"/>
    <property type="match status" value="1"/>
</dbReference>
<comment type="subcellular location">
    <subcellularLocation>
        <location evidence="1">Membrane</location>
    </subcellularLocation>
</comment>
<evidence type="ECO:0000256" key="6">
    <source>
        <dbReference type="ARBA" id="ARBA00022989"/>
    </source>
</evidence>
<keyword evidence="6 9" id="KW-1133">Transmembrane helix</keyword>
<keyword evidence="12" id="KW-1185">Reference proteome</keyword>
<dbReference type="SMART" id="SM00237">
    <property type="entry name" value="Calx_beta"/>
    <property type="match status" value="13"/>
</dbReference>
<dbReference type="FunFam" id="2.60.40.2030:FF:000007">
    <property type="entry name" value="Adhesion G-protein coupled receptor V1"/>
    <property type="match status" value="3"/>
</dbReference>
<dbReference type="PANTHER" id="PTHR46682:SF1">
    <property type="entry name" value="ADHESION G-PROTEIN COUPLED RECEPTOR V1"/>
    <property type="match status" value="1"/>
</dbReference>
<dbReference type="FunFam" id="2.60.40.2030:FF:000020">
    <property type="entry name" value="Adhesion G protein-coupled receptor V1"/>
    <property type="match status" value="1"/>
</dbReference>
<feature type="domain" description="GAIN-B" evidence="10">
    <location>
        <begin position="3768"/>
        <end position="3927"/>
    </location>
</feature>